<dbReference type="GO" id="GO:0005768">
    <property type="term" value="C:endosome"/>
    <property type="evidence" value="ECO:0007669"/>
    <property type="project" value="TreeGrafter"/>
</dbReference>
<organism evidence="4 5">
    <name type="scientific">Paramecium primaurelia</name>
    <dbReference type="NCBI Taxonomy" id="5886"/>
    <lineage>
        <taxon>Eukaryota</taxon>
        <taxon>Sar</taxon>
        <taxon>Alveolata</taxon>
        <taxon>Ciliophora</taxon>
        <taxon>Intramacronucleata</taxon>
        <taxon>Oligohymenophorea</taxon>
        <taxon>Peniculida</taxon>
        <taxon>Parameciidae</taxon>
        <taxon>Paramecium</taxon>
    </lineage>
</organism>
<reference evidence="4" key="1">
    <citation type="submission" date="2021-01" db="EMBL/GenBank/DDBJ databases">
        <authorList>
            <consortium name="Genoscope - CEA"/>
            <person name="William W."/>
        </authorList>
    </citation>
    <scope>NUCLEOTIDE SEQUENCE</scope>
</reference>
<proteinExistence type="predicted"/>
<dbReference type="Pfam" id="PF00787">
    <property type="entry name" value="PX"/>
    <property type="match status" value="1"/>
</dbReference>
<dbReference type="OMA" id="WTRIISL"/>
<dbReference type="CDD" id="cd06093">
    <property type="entry name" value="PX_domain"/>
    <property type="match status" value="1"/>
</dbReference>
<name>A0A8S1N0C7_PARPR</name>
<evidence type="ECO:0000259" key="3">
    <source>
        <dbReference type="PROSITE" id="PS50195"/>
    </source>
</evidence>
<dbReference type="Proteomes" id="UP000688137">
    <property type="component" value="Unassembled WGS sequence"/>
</dbReference>
<evidence type="ECO:0000256" key="2">
    <source>
        <dbReference type="SAM" id="MobiDB-lite"/>
    </source>
</evidence>
<feature type="region of interest" description="Disordered" evidence="2">
    <location>
        <begin position="1"/>
        <end position="30"/>
    </location>
</feature>
<dbReference type="PROSITE" id="PS50195">
    <property type="entry name" value="PX"/>
    <property type="match status" value="1"/>
</dbReference>
<gene>
    <name evidence="4" type="ORF">PPRIM_AZ9-3.1.T0730131</name>
</gene>
<evidence type="ECO:0000313" key="5">
    <source>
        <dbReference type="Proteomes" id="UP000688137"/>
    </source>
</evidence>
<dbReference type="SMART" id="SM00312">
    <property type="entry name" value="PX"/>
    <property type="match status" value="1"/>
</dbReference>
<protein>
    <recommendedName>
        <fullName evidence="3">PX domain-containing protein</fullName>
    </recommendedName>
</protein>
<feature type="coiled-coil region" evidence="1">
    <location>
        <begin position="321"/>
        <end position="348"/>
    </location>
</feature>
<dbReference type="InterPro" id="IPR001683">
    <property type="entry name" value="PX_dom"/>
</dbReference>
<keyword evidence="1" id="KW-0175">Coiled coil</keyword>
<dbReference type="PANTHER" id="PTHR10555">
    <property type="entry name" value="SORTING NEXIN"/>
    <property type="match status" value="1"/>
</dbReference>
<evidence type="ECO:0000256" key="1">
    <source>
        <dbReference type="SAM" id="Coils"/>
    </source>
</evidence>
<sequence length="441" mass="51912">MQNDETNDTTTQINDIDVQSQQKETENIQQDNQQEVIEQQTLEQQQQSNEALLRQIDDDEPIFILVSNPSEVKSSSMNKYLVYTVKGKDALGNFEVQRRFNEFYTLREALIQIWPGLYIPPLPDKLVNPTGEQLLERVRLLNIFVMKMAQIKYLYYSEEFVQVFLRSTQLDVCKQIQNLPKPNIRSQIEKFKHIFELDQVQEPDGDSINKINQMQRFCKQSQQLLNKLFDQAKSLSGSKRCLKELFHSFFGYGLQEFEQQILLPCLNNEKQLILTNPDAQELKSTLDYLKDQNQISLDKIQDLISTEQRDMEAFLQGFQSRESLLHTKSKVENKLREQQEQLTKVMIAKGGSFGKSQEEQRQKIELQIVESQNDVDSYKYYYQLVTHVLTMKAIDKFKKDKHESYKRIIRDLAQLEIENNQVMQEVWTRIISLAESLRVKE</sequence>
<feature type="domain" description="PX" evidence="3">
    <location>
        <begin position="61"/>
        <end position="171"/>
    </location>
</feature>
<feature type="compositionally biased region" description="Low complexity" evidence="2">
    <location>
        <begin position="1"/>
        <end position="17"/>
    </location>
</feature>
<comment type="caution">
    <text evidence="4">The sequence shown here is derived from an EMBL/GenBank/DDBJ whole genome shotgun (WGS) entry which is preliminary data.</text>
</comment>
<keyword evidence="5" id="KW-1185">Reference proteome</keyword>
<dbReference type="AlphaFoldDB" id="A0A8S1N0C7"/>
<dbReference type="EMBL" id="CAJJDM010000076">
    <property type="protein sequence ID" value="CAD8085072.1"/>
    <property type="molecule type" value="Genomic_DNA"/>
</dbReference>
<dbReference type="GO" id="GO:0035091">
    <property type="term" value="F:phosphatidylinositol binding"/>
    <property type="evidence" value="ECO:0007669"/>
    <property type="project" value="InterPro"/>
</dbReference>
<dbReference type="PANTHER" id="PTHR10555:SF170">
    <property type="entry name" value="FI18122P1"/>
    <property type="match status" value="1"/>
</dbReference>
<evidence type="ECO:0000313" key="4">
    <source>
        <dbReference type="EMBL" id="CAD8085072.1"/>
    </source>
</evidence>
<accession>A0A8S1N0C7</accession>